<protein>
    <submittedName>
        <fullName evidence="2">Zinc dependent phospholipase C family protein</fullName>
    </submittedName>
</protein>
<sequence length="320" mass="36463">MPGFTTHYLFGQQTYQQLHTSTLKRTIQKNHTAFCLGLQGPDIFFYDPLSAVCRIHPGSIAHTTSTGTFLKHLLKSPVIFCTKEEQLIAHAYILGFIGHYLLDAACHPYIYARTHYDCPKKEKKGYLAHHIRLETDIDSTLLWFYQRRHPSEFHQNESIALSKEQADVISAALSYAFSNTYPNLHLNRHRILLAIHAMQKGTKLLYDPSGRKKLLLRRIESICPGYPVISPMIPSDTLLFHKDPCNSRHAIWQNPWASDHSSSESFFDLFEAAQEEYADILNAVADFFEKEPSLPEAETALEKLSASLGKRSYHSGLDTL</sequence>
<proteinExistence type="predicted"/>
<reference evidence="2" key="1">
    <citation type="submission" date="2020-08" db="EMBL/GenBank/DDBJ databases">
        <title>Genome public.</title>
        <authorList>
            <person name="Liu C."/>
            <person name="Sun Q."/>
        </authorList>
    </citation>
    <scope>NUCLEOTIDE SEQUENCE</scope>
    <source>
        <strain evidence="2">BX1005</strain>
    </source>
</reference>
<accession>A0A923RTI0</accession>
<comment type="caution">
    <text evidence="2">The sequence shown here is derived from an EMBL/GenBank/DDBJ whole genome shotgun (WGS) entry which is preliminary data.</text>
</comment>
<dbReference type="Pfam" id="PF00882">
    <property type="entry name" value="Zn_dep_PLPC"/>
    <property type="match status" value="1"/>
</dbReference>
<keyword evidence="3" id="KW-1185">Reference proteome</keyword>
<dbReference type="RefSeq" id="WP_186867389.1">
    <property type="nucleotide sequence ID" value="NZ_JACOPH010000010.1"/>
</dbReference>
<evidence type="ECO:0000313" key="2">
    <source>
        <dbReference type="EMBL" id="MBC5714771.1"/>
    </source>
</evidence>
<organism evidence="2 3">
    <name type="scientific">Roseburia zhanii</name>
    <dbReference type="NCBI Taxonomy" id="2763064"/>
    <lineage>
        <taxon>Bacteria</taxon>
        <taxon>Bacillati</taxon>
        <taxon>Bacillota</taxon>
        <taxon>Clostridia</taxon>
        <taxon>Lachnospirales</taxon>
        <taxon>Lachnospiraceae</taxon>
        <taxon>Roseburia</taxon>
    </lineage>
</organism>
<dbReference type="InterPro" id="IPR029002">
    <property type="entry name" value="PLPC/GPLD1"/>
</dbReference>
<evidence type="ECO:0000259" key="1">
    <source>
        <dbReference type="Pfam" id="PF00882"/>
    </source>
</evidence>
<dbReference type="Proteomes" id="UP000606720">
    <property type="component" value="Unassembled WGS sequence"/>
</dbReference>
<gene>
    <name evidence="2" type="ORF">H8S17_11270</name>
</gene>
<name>A0A923RTI0_9FIRM</name>
<evidence type="ECO:0000313" key="3">
    <source>
        <dbReference type="Proteomes" id="UP000606720"/>
    </source>
</evidence>
<feature type="domain" description="Phospholipase C/D" evidence="1">
    <location>
        <begin position="6"/>
        <end position="162"/>
    </location>
</feature>
<dbReference type="EMBL" id="JACOPH010000010">
    <property type="protein sequence ID" value="MBC5714771.1"/>
    <property type="molecule type" value="Genomic_DNA"/>
</dbReference>
<dbReference type="AlphaFoldDB" id="A0A923RTI0"/>